<feature type="non-terminal residue" evidence="1">
    <location>
        <position position="88"/>
    </location>
</feature>
<keyword evidence="2" id="KW-1185">Reference proteome</keyword>
<proteinExistence type="predicted"/>
<feature type="non-terminal residue" evidence="1">
    <location>
        <position position="1"/>
    </location>
</feature>
<organism evidence="1 2">
    <name type="scientific">Multifurca ochricompacta</name>
    <dbReference type="NCBI Taxonomy" id="376703"/>
    <lineage>
        <taxon>Eukaryota</taxon>
        <taxon>Fungi</taxon>
        <taxon>Dikarya</taxon>
        <taxon>Basidiomycota</taxon>
        <taxon>Agaricomycotina</taxon>
        <taxon>Agaricomycetes</taxon>
        <taxon>Russulales</taxon>
        <taxon>Russulaceae</taxon>
        <taxon>Multifurca</taxon>
    </lineage>
</organism>
<gene>
    <name evidence="1" type="ORF">B0F90DRAFT_1616749</name>
</gene>
<evidence type="ECO:0000313" key="2">
    <source>
        <dbReference type="Proteomes" id="UP001203297"/>
    </source>
</evidence>
<evidence type="ECO:0000313" key="1">
    <source>
        <dbReference type="EMBL" id="KAI0305209.1"/>
    </source>
</evidence>
<dbReference type="Proteomes" id="UP001203297">
    <property type="component" value="Unassembled WGS sequence"/>
</dbReference>
<sequence>LGFSNIPWPMFSIPSGIEDITQERVEEFMCYARRDSMQGVGQGRSIRWEMLRWHPDKFDRNVLDKVMECDREAVRTAAGIVARILTQI</sequence>
<reference evidence="1" key="1">
    <citation type="journal article" date="2022" name="New Phytol.">
        <title>Evolutionary transition to the ectomycorrhizal habit in the genomes of a hyperdiverse lineage of mushroom-forming fungi.</title>
        <authorList>
            <person name="Looney B."/>
            <person name="Miyauchi S."/>
            <person name="Morin E."/>
            <person name="Drula E."/>
            <person name="Courty P.E."/>
            <person name="Kohler A."/>
            <person name="Kuo A."/>
            <person name="LaButti K."/>
            <person name="Pangilinan J."/>
            <person name="Lipzen A."/>
            <person name="Riley R."/>
            <person name="Andreopoulos W."/>
            <person name="He G."/>
            <person name="Johnson J."/>
            <person name="Nolan M."/>
            <person name="Tritt A."/>
            <person name="Barry K.W."/>
            <person name="Grigoriev I.V."/>
            <person name="Nagy L.G."/>
            <person name="Hibbett D."/>
            <person name="Henrissat B."/>
            <person name="Matheny P.B."/>
            <person name="Labbe J."/>
            <person name="Martin F.M."/>
        </authorList>
    </citation>
    <scope>NUCLEOTIDE SEQUENCE</scope>
    <source>
        <strain evidence="1">BPL690</strain>
    </source>
</reference>
<dbReference type="AlphaFoldDB" id="A0AAD4M9Y5"/>
<protein>
    <submittedName>
        <fullName evidence="1">Uncharacterized protein</fullName>
    </submittedName>
</protein>
<accession>A0AAD4M9Y5</accession>
<comment type="caution">
    <text evidence="1">The sequence shown here is derived from an EMBL/GenBank/DDBJ whole genome shotgun (WGS) entry which is preliminary data.</text>
</comment>
<name>A0AAD4M9Y5_9AGAM</name>
<dbReference type="EMBL" id="WTXG01000006">
    <property type="protein sequence ID" value="KAI0305209.1"/>
    <property type="molecule type" value="Genomic_DNA"/>
</dbReference>